<dbReference type="SUPFAM" id="SSF48008">
    <property type="entry name" value="GntR ligand-binding domain-like"/>
    <property type="match status" value="1"/>
</dbReference>
<feature type="domain" description="HTH gntR-type" evidence="4">
    <location>
        <begin position="12"/>
        <end position="79"/>
    </location>
</feature>
<dbReference type="CDD" id="cd07377">
    <property type="entry name" value="WHTH_GntR"/>
    <property type="match status" value="1"/>
</dbReference>
<reference evidence="5" key="1">
    <citation type="journal article" date="2021" name="PeerJ">
        <title>Extensive microbial diversity within the chicken gut microbiome revealed by metagenomics and culture.</title>
        <authorList>
            <person name="Gilroy R."/>
            <person name="Ravi A."/>
            <person name="Getino M."/>
            <person name="Pursley I."/>
            <person name="Horton D.L."/>
            <person name="Alikhan N.F."/>
            <person name="Baker D."/>
            <person name="Gharbi K."/>
            <person name="Hall N."/>
            <person name="Watson M."/>
            <person name="Adriaenssens E.M."/>
            <person name="Foster-Nyarko E."/>
            <person name="Jarju S."/>
            <person name="Secka A."/>
            <person name="Antonio M."/>
            <person name="Oren A."/>
            <person name="Chaudhuri R.R."/>
            <person name="La Ragione R."/>
            <person name="Hildebrand F."/>
            <person name="Pallen M.J."/>
        </authorList>
    </citation>
    <scope>NUCLEOTIDE SEQUENCE</scope>
    <source>
        <strain evidence="5">ChiGjej1B1-14440</strain>
    </source>
</reference>
<dbReference type="InterPro" id="IPR036390">
    <property type="entry name" value="WH_DNA-bd_sf"/>
</dbReference>
<reference evidence="5" key="2">
    <citation type="submission" date="2021-04" db="EMBL/GenBank/DDBJ databases">
        <authorList>
            <person name="Gilroy R."/>
        </authorList>
    </citation>
    <scope>NUCLEOTIDE SEQUENCE</scope>
    <source>
        <strain evidence="5">ChiGjej1B1-14440</strain>
    </source>
</reference>
<gene>
    <name evidence="5" type="ORF">H9980_05775</name>
</gene>
<dbReference type="SMART" id="SM00345">
    <property type="entry name" value="HTH_GNTR"/>
    <property type="match status" value="1"/>
</dbReference>
<dbReference type="PANTHER" id="PTHR43537">
    <property type="entry name" value="TRANSCRIPTIONAL REGULATOR, GNTR FAMILY"/>
    <property type="match status" value="1"/>
</dbReference>
<dbReference type="Pfam" id="PF07729">
    <property type="entry name" value="FCD"/>
    <property type="match status" value="1"/>
</dbReference>
<dbReference type="PANTHER" id="PTHR43537:SF24">
    <property type="entry name" value="GLUCONATE OPERON TRANSCRIPTIONAL REPRESSOR"/>
    <property type="match status" value="1"/>
</dbReference>
<evidence type="ECO:0000256" key="3">
    <source>
        <dbReference type="ARBA" id="ARBA00023163"/>
    </source>
</evidence>
<dbReference type="PRINTS" id="PR00035">
    <property type="entry name" value="HTHGNTR"/>
</dbReference>
<evidence type="ECO:0000256" key="1">
    <source>
        <dbReference type="ARBA" id="ARBA00023015"/>
    </source>
</evidence>
<keyword evidence="3" id="KW-0804">Transcription</keyword>
<dbReference type="Pfam" id="PF00392">
    <property type="entry name" value="GntR"/>
    <property type="match status" value="1"/>
</dbReference>
<organism evidence="5 6">
    <name type="scientific">Candidatus Erysipelatoclostridium merdavium</name>
    <dbReference type="NCBI Taxonomy" id="2838566"/>
    <lineage>
        <taxon>Bacteria</taxon>
        <taxon>Bacillati</taxon>
        <taxon>Bacillota</taxon>
        <taxon>Erysipelotrichia</taxon>
        <taxon>Erysipelotrichales</taxon>
        <taxon>Erysipelotrichales incertae sedis</taxon>
    </lineage>
</organism>
<dbReference type="Proteomes" id="UP000886724">
    <property type="component" value="Unassembled WGS sequence"/>
</dbReference>
<dbReference type="Gene3D" id="1.10.10.10">
    <property type="entry name" value="Winged helix-like DNA-binding domain superfamily/Winged helix DNA-binding domain"/>
    <property type="match status" value="1"/>
</dbReference>
<accession>A0A9D1XLN5</accession>
<dbReference type="InterPro" id="IPR000524">
    <property type="entry name" value="Tscrpt_reg_HTH_GntR"/>
</dbReference>
<dbReference type="PROSITE" id="PS50949">
    <property type="entry name" value="HTH_GNTR"/>
    <property type="match status" value="1"/>
</dbReference>
<dbReference type="Gene3D" id="1.20.120.530">
    <property type="entry name" value="GntR ligand-binding domain-like"/>
    <property type="match status" value="1"/>
</dbReference>
<sequence>MAKNILENTGHGSLGNKIFNVLRDKILNEEYVKGQKLNEVALAKQLNISRTPIREALKQLELEGLVKSIPNKGVYVLGFSHRDIDDMLEIRYALEGLAIQLAIERINDEQLEKIKEVYDLMEFYAGKNDQEKFNELNIAFHEAIYCCTQSKYFEQLLSDINYYIHVTSRHSIKQPDRLISAAQEHREIYEAIVARDKELAKEKIQKHIRKTQMLVRTYYENKAKEENANEE</sequence>
<dbReference type="GO" id="GO:0003700">
    <property type="term" value="F:DNA-binding transcription factor activity"/>
    <property type="evidence" value="ECO:0007669"/>
    <property type="project" value="InterPro"/>
</dbReference>
<comment type="caution">
    <text evidence="5">The sequence shown here is derived from an EMBL/GenBank/DDBJ whole genome shotgun (WGS) entry which is preliminary data.</text>
</comment>
<dbReference type="EMBL" id="DXET01000133">
    <property type="protein sequence ID" value="HIX81466.1"/>
    <property type="molecule type" value="Genomic_DNA"/>
</dbReference>
<keyword evidence="2" id="KW-0238">DNA-binding</keyword>
<dbReference type="SUPFAM" id="SSF46785">
    <property type="entry name" value="Winged helix' DNA-binding domain"/>
    <property type="match status" value="1"/>
</dbReference>
<protein>
    <submittedName>
        <fullName evidence="5">GntR family transcriptional regulator</fullName>
    </submittedName>
</protein>
<keyword evidence="1" id="KW-0805">Transcription regulation</keyword>
<dbReference type="InterPro" id="IPR011711">
    <property type="entry name" value="GntR_C"/>
</dbReference>
<dbReference type="InterPro" id="IPR036388">
    <property type="entry name" value="WH-like_DNA-bd_sf"/>
</dbReference>
<dbReference type="GO" id="GO:0003677">
    <property type="term" value="F:DNA binding"/>
    <property type="evidence" value="ECO:0007669"/>
    <property type="project" value="UniProtKB-KW"/>
</dbReference>
<dbReference type="InterPro" id="IPR008920">
    <property type="entry name" value="TF_FadR/GntR_C"/>
</dbReference>
<evidence type="ECO:0000259" key="4">
    <source>
        <dbReference type="PROSITE" id="PS50949"/>
    </source>
</evidence>
<evidence type="ECO:0000313" key="5">
    <source>
        <dbReference type="EMBL" id="HIX81466.1"/>
    </source>
</evidence>
<dbReference type="AlphaFoldDB" id="A0A9D1XLN5"/>
<evidence type="ECO:0000313" key="6">
    <source>
        <dbReference type="Proteomes" id="UP000886724"/>
    </source>
</evidence>
<name>A0A9D1XLN5_9FIRM</name>
<dbReference type="SMART" id="SM00895">
    <property type="entry name" value="FCD"/>
    <property type="match status" value="1"/>
</dbReference>
<evidence type="ECO:0000256" key="2">
    <source>
        <dbReference type="ARBA" id="ARBA00023125"/>
    </source>
</evidence>
<proteinExistence type="predicted"/>